<gene>
    <name evidence="1" type="ORF">GCM10009744_36540</name>
</gene>
<dbReference type="EMBL" id="BAAANE010000007">
    <property type="protein sequence ID" value="GAA1643042.1"/>
    <property type="molecule type" value="Genomic_DNA"/>
</dbReference>
<sequence length="441" mass="47191">MAVVGTWTGQQASILQAALRMTNESFADHLGVALRTVSKWREQPGLVQTANFQAMLDTALEQADESSQARFLSLLEMSHVAIALPSSNRSVRFYDPQSLTERAIVMATAEESSDHGRTAGSSNVGDAELAWLEGSLDRVAVDLMTGPLIPLVLEMRQIRDQAFTALEGRQYPRQSRRLYAVGARACGLLAVVTSDRFGIYEAAARHARTASVAANLAEEPAVHAWASSLESTIAFWQGRYRSAAIIAQEARMNGPDGVEAARLAAFEARAWAKDGDRESMISALEAAKRAREADGPSAGIGAMAYPLSDQVRMAGTAHLWIGDTEKAEGELTAALGLLVDEYDSLPHVAVTRADLALAYLRSDSLDDAADALSPLLSMTDSYLAGAARRATDLTGALQSPRYATSQTARQLVSDIEAFVAAQKLNGDVAQAGARTDRALPQ</sequence>
<organism evidence="1 2">
    <name type="scientific">Kribbella alba</name>
    <dbReference type="NCBI Taxonomy" id="190197"/>
    <lineage>
        <taxon>Bacteria</taxon>
        <taxon>Bacillati</taxon>
        <taxon>Actinomycetota</taxon>
        <taxon>Actinomycetes</taxon>
        <taxon>Propionibacteriales</taxon>
        <taxon>Kribbellaceae</taxon>
        <taxon>Kribbella</taxon>
    </lineage>
</organism>
<evidence type="ECO:0000313" key="1">
    <source>
        <dbReference type="EMBL" id="GAA1643042.1"/>
    </source>
</evidence>
<keyword evidence="2" id="KW-1185">Reference proteome</keyword>
<comment type="caution">
    <text evidence="1">The sequence shown here is derived from an EMBL/GenBank/DDBJ whole genome shotgun (WGS) entry which is preliminary data.</text>
</comment>
<name>A0ABP4RGN7_9ACTN</name>
<evidence type="ECO:0008006" key="3">
    <source>
        <dbReference type="Google" id="ProtNLM"/>
    </source>
</evidence>
<proteinExistence type="predicted"/>
<reference evidence="2" key="1">
    <citation type="journal article" date="2019" name="Int. J. Syst. Evol. Microbiol.">
        <title>The Global Catalogue of Microorganisms (GCM) 10K type strain sequencing project: providing services to taxonomists for standard genome sequencing and annotation.</title>
        <authorList>
            <consortium name="The Broad Institute Genomics Platform"/>
            <consortium name="The Broad Institute Genome Sequencing Center for Infectious Disease"/>
            <person name="Wu L."/>
            <person name="Ma J."/>
        </authorList>
    </citation>
    <scope>NUCLEOTIDE SEQUENCE [LARGE SCALE GENOMIC DNA]</scope>
    <source>
        <strain evidence="2">JCM 14306</strain>
    </source>
</reference>
<protein>
    <recommendedName>
        <fullName evidence="3">XRE family transcriptional regulator</fullName>
    </recommendedName>
</protein>
<dbReference type="Proteomes" id="UP001501319">
    <property type="component" value="Unassembled WGS sequence"/>
</dbReference>
<evidence type="ECO:0000313" key="2">
    <source>
        <dbReference type="Proteomes" id="UP001501319"/>
    </source>
</evidence>
<dbReference type="RefSeq" id="WP_344112802.1">
    <property type="nucleotide sequence ID" value="NZ_BAAANE010000007.1"/>
</dbReference>
<accession>A0ABP4RGN7</accession>